<evidence type="ECO:0000313" key="3">
    <source>
        <dbReference type="Proteomes" id="UP000623776"/>
    </source>
</evidence>
<evidence type="ECO:0000313" key="2">
    <source>
        <dbReference type="EMBL" id="GHD54713.1"/>
    </source>
</evidence>
<dbReference type="EMBL" id="BMXN01000001">
    <property type="protein sequence ID" value="GHD54713.1"/>
    <property type="molecule type" value="Genomic_DNA"/>
</dbReference>
<feature type="compositionally biased region" description="Basic residues" evidence="1">
    <location>
        <begin position="93"/>
        <end position="104"/>
    </location>
</feature>
<comment type="caution">
    <text evidence="2">The sequence shown here is derived from an EMBL/GenBank/DDBJ whole genome shotgun (WGS) entry which is preliminary data.</text>
</comment>
<accession>A0A8H9IQN0</accession>
<dbReference type="RefSeq" id="WP_189462644.1">
    <property type="nucleotide sequence ID" value="NZ_BMXN01000001.1"/>
</dbReference>
<dbReference type="AlphaFoldDB" id="A0A8H9IQN0"/>
<feature type="compositionally biased region" description="Basic residues" evidence="1">
    <location>
        <begin position="141"/>
        <end position="152"/>
    </location>
</feature>
<feature type="region of interest" description="Disordered" evidence="1">
    <location>
        <begin position="132"/>
        <end position="176"/>
    </location>
</feature>
<gene>
    <name evidence="2" type="ORF">GCM10007157_03500</name>
</gene>
<sequence length="272" mass="29622">MEFCSRCDGGAIHAPNCPMCGGSGFVDSQKGASASAYSVPSPFHNNASAARLAREEEKRRSVKVYRAKGSPQKESRLGPKTEAVPAIASNPHSHAKQAKTRRPQPKSGKAKEASGARITNTALADQLSALKSELVLAPAKPAKKRKKKRRSPKSRENPVLSAPRLSRPKPRKNIPFIPVVNGKVSVLVGVREKSESRFATSVGPMRAAGAFKSDLPFNTARDEDEPQGTSRAFQEHHQEEDGSRYMGHSFREESGRFGSLPLHDNLDEIDDY</sequence>
<dbReference type="Proteomes" id="UP000623776">
    <property type="component" value="Unassembled WGS sequence"/>
</dbReference>
<feature type="compositionally biased region" description="Basic and acidic residues" evidence="1">
    <location>
        <begin position="233"/>
        <end position="255"/>
    </location>
</feature>
<proteinExistence type="predicted"/>
<protein>
    <submittedName>
        <fullName evidence="2">Uncharacterized protein</fullName>
    </submittedName>
</protein>
<organism evidence="2 3">
    <name type="scientific">Vreelandella hamiltonii</name>
    <dbReference type="NCBI Taxonomy" id="502829"/>
    <lineage>
        <taxon>Bacteria</taxon>
        <taxon>Pseudomonadati</taxon>
        <taxon>Pseudomonadota</taxon>
        <taxon>Gammaproteobacteria</taxon>
        <taxon>Oceanospirillales</taxon>
        <taxon>Halomonadaceae</taxon>
        <taxon>Vreelandella</taxon>
    </lineage>
</organism>
<name>A0A8H9IQN0_9GAMM</name>
<feature type="compositionally biased region" description="Polar residues" evidence="1">
    <location>
        <begin position="34"/>
        <end position="46"/>
    </location>
</feature>
<feature type="region of interest" description="Disordered" evidence="1">
    <location>
        <begin position="34"/>
        <end position="119"/>
    </location>
</feature>
<keyword evidence="3" id="KW-1185">Reference proteome</keyword>
<feature type="region of interest" description="Disordered" evidence="1">
    <location>
        <begin position="213"/>
        <end position="272"/>
    </location>
</feature>
<evidence type="ECO:0000256" key="1">
    <source>
        <dbReference type="SAM" id="MobiDB-lite"/>
    </source>
</evidence>
<reference evidence="3" key="1">
    <citation type="journal article" date="2019" name="Int. J. Syst. Evol. Microbiol.">
        <title>The Global Catalogue of Microorganisms (GCM) 10K type strain sequencing project: providing services to taxonomists for standard genome sequencing and annotation.</title>
        <authorList>
            <consortium name="The Broad Institute Genomics Platform"/>
            <consortium name="The Broad Institute Genome Sequencing Center for Infectious Disease"/>
            <person name="Wu L."/>
            <person name="Ma J."/>
        </authorList>
    </citation>
    <scope>NUCLEOTIDE SEQUENCE [LARGE SCALE GENOMIC DNA]</scope>
    <source>
        <strain evidence="3">KCTC 22154</strain>
    </source>
</reference>